<evidence type="ECO:0000313" key="3">
    <source>
        <dbReference type="Proteomes" id="UP000286287"/>
    </source>
</evidence>
<keyword evidence="1" id="KW-0812">Transmembrane</keyword>
<keyword evidence="1" id="KW-0472">Membrane</keyword>
<dbReference type="EMBL" id="QYUJ01000014">
    <property type="protein sequence ID" value="RJF73388.1"/>
    <property type="molecule type" value="Genomic_DNA"/>
</dbReference>
<protein>
    <recommendedName>
        <fullName evidence="4">DUF3592 domain-containing protein</fullName>
    </recommendedName>
</protein>
<evidence type="ECO:0008006" key="4">
    <source>
        <dbReference type="Google" id="ProtNLM"/>
    </source>
</evidence>
<sequence length="78" mass="8748">MSLTVVGSTSRFDSGLCSKAKFLEVGDWIPIRYDRAAPDHVIAYSQFPLVQLLSPVVAAVGWGWFLLSLIRQRKIGRR</sequence>
<name>A0A418VB71_9DEIO</name>
<reference evidence="2 3" key="1">
    <citation type="submission" date="2018-09" db="EMBL/GenBank/DDBJ databases">
        <authorList>
            <person name="Zhu H."/>
        </authorList>
    </citation>
    <scope>NUCLEOTIDE SEQUENCE [LARGE SCALE GENOMIC DNA]</scope>
    <source>
        <strain evidence="2 3">K2S05-167</strain>
    </source>
</reference>
<evidence type="ECO:0000256" key="1">
    <source>
        <dbReference type="SAM" id="Phobius"/>
    </source>
</evidence>
<evidence type="ECO:0000313" key="2">
    <source>
        <dbReference type="EMBL" id="RJF73388.1"/>
    </source>
</evidence>
<dbReference type="Proteomes" id="UP000286287">
    <property type="component" value="Unassembled WGS sequence"/>
</dbReference>
<organism evidence="2 3">
    <name type="scientific">Deinococcus cavernae</name>
    <dbReference type="NCBI Taxonomy" id="2320857"/>
    <lineage>
        <taxon>Bacteria</taxon>
        <taxon>Thermotogati</taxon>
        <taxon>Deinococcota</taxon>
        <taxon>Deinococci</taxon>
        <taxon>Deinococcales</taxon>
        <taxon>Deinococcaceae</taxon>
        <taxon>Deinococcus</taxon>
    </lineage>
</organism>
<feature type="transmembrane region" description="Helical" evidence="1">
    <location>
        <begin position="49"/>
        <end position="70"/>
    </location>
</feature>
<dbReference type="AlphaFoldDB" id="A0A418VB71"/>
<proteinExistence type="predicted"/>
<gene>
    <name evidence="2" type="ORF">D3875_19395</name>
</gene>
<comment type="caution">
    <text evidence="2">The sequence shown here is derived from an EMBL/GenBank/DDBJ whole genome shotgun (WGS) entry which is preliminary data.</text>
</comment>
<keyword evidence="1" id="KW-1133">Transmembrane helix</keyword>
<accession>A0A418VB71</accession>
<keyword evidence="3" id="KW-1185">Reference proteome</keyword>